<evidence type="ECO:0000256" key="1">
    <source>
        <dbReference type="ARBA" id="ARBA00022723"/>
    </source>
</evidence>
<sequence>MVQGRGSSATMLLFCALVLCSVMAHATTFQVGDAAGWTFNTVNWPDGKTFKPGDTLVFSYSPAAHNVVKVDEAGYNSCTASEGSKTYQSGNDTIKLCPGKSFFICTFPGHCQGGMKIAVNAA</sequence>
<keyword evidence="8" id="KW-1185">Reference proteome</keyword>
<dbReference type="GO" id="GO:0005886">
    <property type="term" value="C:plasma membrane"/>
    <property type="evidence" value="ECO:0007669"/>
    <property type="project" value="TreeGrafter"/>
</dbReference>
<accession>A0A8B8K6L1</accession>
<feature type="chain" id="PRO_5034949460" description="Basic blue protein" evidence="6">
    <location>
        <begin position="27"/>
        <end position="122"/>
    </location>
</feature>
<dbReference type="PROSITE" id="PS00196">
    <property type="entry name" value="COPPER_BLUE"/>
    <property type="match status" value="1"/>
</dbReference>
<keyword evidence="6" id="KW-0732">Signal</keyword>
<feature type="signal peptide" evidence="6">
    <location>
        <begin position="1"/>
        <end position="26"/>
    </location>
</feature>
<reference evidence="9" key="2">
    <citation type="submission" date="2025-08" db="UniProtKB">
        <authorList>
            <consortium name="RefSeq"/>
        </authorList>
    </citation>
    <scope>IDENTIFICATION</scope>
    <source>
        <tissue evidence="9">Young leaves</tissue>
    </source>
</reference>
<dbReference type="Proteomes" id="UP000694853">
    <property type="component" value="Unplaced"/>
</dbReference>
<dbReference type="FunFam" id="2.60.40.420:FF:000013">
    <property type="entry name" value="basic blue protein-like"/>
    <property type="match status" value="1"/>
</dbReference>
<dbReference type="InterPro" id="IPR003245">
    <property type="entry name" value="Phytocyanin_dom"/>
</dbReference>
<protein>
    <recommendedName>
        <fullName evidence="4">Basic blue protein</fullName>
    </recommendedName>
    <alternativeName>
        <fullName evidence="5">Plantacyanin</fullName>
    </alternativeName>
</protein>
<dbReference type="GO" id="GO:0009055">
    <property type="term" value="F:electron transfer activity"/>
    <property type="evidence" value="ECO:0007669"/>
    <property type="project" value="InterPro"/>
</dbReference>
<evidence type="ECO:0000259" key="7">
    <source>
        <dbReference type="PROSITE" id="PS51485"/>
    </source>
</evidence>
<feature type="domain" description="Phytocyanin" evidence="7">
    <location>
        <begin position="27"/>
        <end position="122"/>
    </location>
</feature>
<dbReference type="PANTHER" id="PTHR33021:SF193">
    <property type="entry name" value="OS06G0218600 PROTEIN"/>
    <property type="match status" value="1"/>
</dbReference>
<evidence type="ECO:0000256" key="5">
    <source>
        <dbReference type="ARBA" id="ARBA00082491"/>
    </source>
</evidence>
<dbReference type="InterPro" id="IPR039391">
    <property type="entry name" value="Phytocyanin-like"/>
</dbReference>
<reference evidence="8" key="1">
    <citation type="journal article" date="2019" name="Toxins">
        <title>Detection of Abrin-Like and Prepropulchellin-Like Toxin Genes and Transcripts Using Whole Genome Sequencing and Full-Length Transcript Sequencing of Abrus precatorius.</title>
        <authorList>
            <person name="Hovde B.T."/>
            <person name="Daligault H.E."/>
            <person name="Hanschen E.R."/>
            <person name="Kunde Y.A."/>
            <person name="Johnson M.B."/>
            <person name="Starkenburg S.R."/>
            <person name="Johnson S.L."/>
        </authorList>
    </citation>
    <scope>NUCLEOTIDE SEQUENCE [LARGE SCALE GENOMIC DNA]</scope>
</reference>
<evidence type="ECO:0000256" key="4">
    <source>
        <dbReference type="ARBA" id="ARBA00071970"/>
    </source>
</evidence>
<evidence type="ECO:0000256" key="2">
    <source>
        <dbReference type="ARBA" id="ARBA00023008"/>
    </source>
</evidence>
<evidence type="ECO:0000313" key="8">
    <source>
        <dbReference type="Proteomes" id="UP000694853"/>
    </source>
</evidence>
<dbReference type="AlphaFoldDB" id="A0A8B8K6L1"/>
<name>A0A8B8K6L1_ABRPR</name>
<evidence type="ECO:0000256" key="6">
    <source>
        <dbReference type="SAM" id="SignalP"/>
    </source>
</evidence>
<keyword evidence="3" id="KW-1015">Disulfide bond</keyword>
<dbReference type="RefSeq" id="XP_027339407.1">
    <property type="nucleotide sequence ID" value="XM_027483606.1"/>
</dbReference>
<dbReference type="SUPFAM" id="SSF49503">
    <property type="entry name" value="Cupredoxins"/>
    <property type="match status" value="1"/>
</dbReference>
<dbReference type="PANTHER" id="PTHR33021">
    <property type="entry name" value="BLUE COPPER PROTEIN"/>
    <property type="match status" value="1"/>
</dbReference>
<dbReference type="CDD" id="cd11013">
    <property type="entry name" value="Plantacyanin"/>
    <property type="match status" value="1"/>
</dbReference>
<keyword evidence="1" id="KW-0479">Metal-binding</keyword>
<dbReference type="GeneID" id="113853136"/>
<dbReference type="PROSITE" id="PS51485">
    <property type="entry name" value="PHYTOCYANIN"/>
    <property type="match status" value="1"/>
</dbReference>
<dbReference type="OrthoDB" id="2011645at2759"/>
<dbReference type="GO" id="GO:0046872">
    <property type="term" value="F:metal ion binding"/>
    <property type="evidence" value="ECO:0007669"/>
    <property type="project" value="UniProtKB-KW"/>
</dbReference>
<dbReference type="InterPro" id="IPR028871">
    <property type="entry name" value="BlueCu_1_BS"/>
</dbReference>
<dbReference type="Pfam" id="PF02298">
    <property type="entry name" value="Cu_bind_like"/>
    <property type="match status" value="1"/>
</dbReference>
<dbReference type="InterPro" id="IPR008972">
    <property type="entry name" value="Cupredoxin"/>
</dbReference>
<dbReference type="KEGG" id="aprc:113853136"/>
<proteinExistence type="predicted"/>
<evidence type="ECO:0000313" key="9">
    <source>
        <dbReference type="RefSeq" id="XP_027339407.1"/>
    </source>
</evidence>
<organism evidence="8 9">
    <name type="scientific">Abrus precatorius</name>
    <name type="common">Indian licorice</name>
    <name type="synonym">Glycine abrus</name>
    <dbReference type="NCBI Taxonomy" id="3816"/>
    <lineage>
        <taxon>Eukaryota</taxon>
        <taxon>Viridiplantae</taxon>
        <taxon>Streptophyta</taxon>
        <taxon>Embryophyta</taxon>
        <taxon>Tracheophyta</taxon>
        <taxon>Spermatophyta</taxon>
        <taxon>Magnoliopsida</taxon>
        <taxon>eudicotyledons</taxon>
        <taxon>Gunneridae</taxon>
        <taxon>Pentapetalae</taxon>
        <taxon>rosids</taxon>
        <taxon>fabids</taxon>
        <taxon>Fabales</taxon>
        <taxon>Fabaceae</taxon>
        <taxon>Papilionoideae</taxon>
        <taxon>50 kb inversion clade</taxon>
        <taxon>NPAAA clade</taxon>
        <taxon>indigoferoid/millettioid clade</taxon>
        <taxon>Abreae</taxon>
        <taxon>Abrus</taxon>
    </lineage>
</organism>
<evidence type="ECO:0000256" key="3">
    <source>
        <dbReference type="ARBA" id="ARBA00023157"/>
    </source>
</evidence>
<dbReference type="Gene3D" id="2.60.40.420">
    <property type="entry name" value="Cupredoxins - blue copper proteins"/>
    <property type="match status" value="1"/>
</dbReference>
<keyword evidence="2" id="KW-0186">Copper</keyword>
<dbReference type="InterPro" id="IPR041844">
    <property type="entry name" value="Plantacyanin"/>
</dbReference>
<gene>
    <name evidence="9" type="primary">LOC113853136</name>
</gene>